<evidence type="ECO:0008006" key="4">
    <source>
        <dbReference type="Google" id="ProtNLM"/>
    </source>
</evidence>
<dbReference type="GO" id="GO:1990904">
    <property type="term" value="C:ribonucleoprotein complex"/>
    <property type="evidence" value="ECO:0007669"/>
    <property type="project" value="TreeGrafter"/>
</dbReference>
<dbReference type="InterPro" id="IPR040051">
    <property type="entry name" value="SECISBP2"/>
</dbReference>
<dbReference type="Gene3D" id="3.30.1330.30">
    <property type="match status" value="1"/>
</dbReference>
<dbReference type="InParanoid" id="A0A1V9XD11"/>
<dbReference type="SUPFAM" id="SSF55315">
    <property type="entry name" value="L30e-like"/>
    <property type="match status" value="1"/>
</dbReference>
<comment type="caution">
    <text evidence="2">The sequence shown here is derived from an EMBL/GenBank/DDBJ whole genome shotgun (WGS) entry which is preliminary data.</text>
</comment>
<gene>
    <name evidence="2" type="ORF">BIW11_10997</name>
</gene>
<dbReference type="STRING" id="418985.A0A1V9XD11"/>
<feature type="region of interest" description="Disordered" evidence="1">
    <location>
        <begin position="78"/>
        <end position="99"/>
    </location>
</feature>
<proteinExistence type="predicted"/>
<evidence type="ECO:0000256" key="1">
    <source>
        <dbReference type="SAM" id="MobiDB-lite"/>
    </source>
</evidence>
<dbReference type="GO" id="GO:0043021">
    <property type="term" value="F:ribonucleoprotein complex binding"/>
    <property type="evidence" value="ECO:0007669"/>
    <property type="project" value="TreeGrafter"/>
</dbReference>
<accession>A0A1V9XD11</accession>
<dbReference type="InterPro" id="IPR029064">
    <property type="entry name" value="Ribosomal_eL30-like_sf"/>
</dbReference>
<keyword evidence="3" id="KW-1185">Reference proteome</keyword>
<organism evidence="2 3">
    <name type="scientific">Tropilaelaps mercedesae</name>
    <dbReference type="NCBI Taxonomy" id="418985"/>
    <lineage>
        <taxon>Eukaryota</taxon>
        <taxon>Metazoa</taxon>
        <taxon>Ecdysozoa</taxon>
        <taxon>Arthropoda</taxon>
        <taxon>Chelicerata</taxon>
        <taxon>Arachnida</taxon>
        <taxon>Acari</taxon>
        <taxon>Parasitiformes</taxon>
        <taxon>Mesostigmata</taxon>
        <taxon>Gamasina</taxon>
        <taxon>Dermanyssoidea</taxon>
        <taxon>Laelapidae</taxon>
        <taxon>Tropilaelaps</taxon>
    </lineage>
</organism>
<dbReference type="PANTHER" id="PTHR13284">
    <property type="entry name" value="GH01354P"/>
    <property type="match status" value="1"/>
</dbReference>
<feature type="compositionally biased region" description="Polar residues" evidence="1">
    <location>
        <begin position="78"/>
        <end position="87"/>
    </location>
</feature>
<dbReference type="GO" id="GO:0003730">
    <property type="term" value="F:mRNA 3'-UTR binding"/>
    <property type="evidence" value="ECO:0007669"/>
    <property type="project" value="TreeGrafter"/>
</dbReference>
<name>A0A1V9XD11_9ACAR</name>
<protein>
    <recommendedName>
        <fullName evidence="4">Ribosomal protein L7Ae/L30e/S12e/Gadd45 domain-containing protein</fullName>
    </recommendedName>
</protein>
<dbReference type="GO" id="GO:0005739">
    <property type="term" value="C:mitochondrion"/>
    <property type="evidence" value="ECO:0007669"/>
    <property type="project" value="TreeGrafter"/>
</dbReference>
<reference evidence="2 3" key="1">
    <citation type="journal article" date="2017" name="Gigascience">
        <title>Draft genome of the honey bee ectoparasitic mite, Tropilaelaps mercedesae, is shaped by the parasitic life history.</title>
        <authorList>
            <person name="Dong X."/>
            <person name="Armstrong S.D."/>
            <person name="Xia D."/>
            <person name="Makepeace B.L."/>
            <person name="Darby A.C."/>
            <person name="Kadowaki T."/>
        </authorList>
    </citation>
    <scope>NUCLEOTIDE SEQUENCE [LARGE SCALE GENOMIC DNA]</scope>
    <source>
        <strain evidence="2">Wuxi-XJTLU</strain>
    </source>
</reference>
<dbReference type="OrthoDB" id="6516823at2759"/>
<dbReference type="PANTHER" id="PTHR13284:SF4">
    <property type="entry name" value="C2H2-TYPE DOMAIN-CONTAINING PROTEIN"/>
    <property type="match status" value="1"/>
</dbReference>
<evidence type="ECO:0000313" key="3">
    <source>
        <dbReference type="Proteomes" id="UP000192247"/>
    </source>
</evidence>
<dbReference type="GO" id="GO:0035368">
    <property type="term" value="F:selenocysteine insertion sequence binding"/>
    <property type="evidence" value="ECO:0007669"/>
    <property type="project" value="InterPro"/>
</dbReference>
<dbReference type="Proteomes" id="UP000192247">
    <property type="component" value="Unassembled WGS sequence"/>
</dbReference>
<dbReference type="AlphaFoldDB" id="A0A1V9XD11"/>
<evidence type="ECO:0000313" key="2">
    <source>
        <dbReference type="EMBL" id="OQR71440.1"/>
    </source>
</evidence>
<sequence>MPLSVYAEEFTPSFTMKPIQEPLDVTAVNQSQSPGLKPCLIEELSETIVAVTIDRRKPTLKVAASRHMAGTTSVITSRTPSTANHQVPYTGKKRPTQTDGLNVIKTRSGRKKMIIRPCDSNKKVSKLKKSVLEFRGSEDSKNEESSLAAALVSDASAADETTALTSDELRPYERLKQKTDKAAFVEMEQLAVQMLSGLKMFQDRMHQRNKIKARTNQRMYYGLREALKYVTSSKIRMLLLARDLEPGPGVAGLDQLVDELLDKARSSHIPVVCVLTRKKLQNLTHKPSKVACVAIANFAGREQEFEALKELAAQVNPFTALETENPKIKENEQARDAGTLKTWISTIRCGRYELPVDKLF</sequence>
<dbReference type="EMBL" id="MNPL01014591">
    <property type="protein sequence ID" value="OQR71440.1"/>
    <property type="molecule type" value="Genomic_DNA"/>
</dbReference>